<dbReference type="GO" id="GO:0005886">
    <property type="term" value="C:plasma membrane"/>
    <property type="evidence" value="ECO:0007669"/>
    <property type="project" value="UniProtKB-SubCell"/>
</dbReference>
<evidence type="ECO:0000256" key="4">
    <source>
        <dbReference type="ARBA" id="ARBA00022475"/>
    </source>
</evidence>
<dbReference type="SUPFAM" id="SSF161098">
    <property type="entry name" value="MetI-like"/>
    <property type="match status" value="1"/>
</dbReference>
<dbReference type="RefSeq" id="WP_066419851.1">
    <property type="nucleotide sequence ID" value="NZ_FKBS01000029.1"/>
</dbReference>
<proteinExistence type="inferred from homology"/>
<feature type="transmembrane region" description="Helical" evidence="8">
    <location>
        <begin position="215"/>
        <end position="238"/>
    </location>
</feature>
<evidence type="ECO:0000256" key="1">
    <source>
        <dbReference type="ARBA" id="ARBA00004651"/>
    </source>
</evidence>
<evidence type="ECO:0000256" key="8">
    <source>
        <dbReference type="RuleBase" id="RU363032"/>
    </source>
</evidence>
<name>A0A157RCH0_9BORD</name>
<keyword evidence="3 8" id="KW-0813">Transport</keyword>
<dbReference type="GO" id="GO:0055085">
    <property type="term" value="P:transmembrane transport"/>
    <property type="evidence" value="ECO:0007669"/>
    <property type="project" value="InterPro"/>
</dbReference>
<dbReference type="AlphaFoldDB" id="A0A157RCH0"/>
<evidence type="ECO:0000313" key="10">
    <source>
        <dbReference type="EMBL" id="SAI55735.1"/>
    </source>
</evidence>
<feature type="transmembrane region" description="Helical" evidence="8">
    <location>
        <begin position="77"/>
        <end position="99"/>
    </location>
</feature>
<dbReference type="PANTHER" id="PTHR42929">
    <property type="entry name" value="INNER MEMBRANE ABC TRANSPORTER PERMEASE PROTEIN YDCU-RELATED-RELATED"/>
    <property type="match status" value="1"/>
</dbReference>
<keyword evidence="6 8" id="KW-1133">Transmembrane helix</keyword>
<accession>A0A157RCH0</accession>
<protein>
    <submittedName>
        <fullName evidence="10">ABC transporter permease</fullName>
    </submittedName>
</protein>
<dbReference type="EMBL" id="FKBS01000029">
    <property type="protein sequence ID" value="SAI55735.1"/>
    <property type="molecule type" value="Genomic_DNA"/>
</dbReference>
<evidence type="ECO:0000256" key="5">
    <source>
        <dbReference type="ARBA" id="ARBA00022692"/>
    </source>
</evidence>
<feature type="domain" description="ABC transmembrane type-1" evidence="9">
    <location>
        <begin position="73"/>
        <end position="279"/>
    </location>
</feature>
<organism evidence="10 11">
    <name type="scientific">Bordetella ansorpii</name>
    <dbReference type="NCBI Taxonomy" id="288768"/>
    <lineage>
        <taxon>Bacteria</taxon>
        <taxon>Pseudomonadati</taxon>
        <taxon>Pseudomonadota</taxon>
        <taxon>Betaproteobacteria</taxon>
        <taxon>Burkholderiales</taxon>
        <taxon>Alcaligenaceae</taxon>
        <taxon>Bordetella</taxon>
    </lineage>
</organism>
<dbReference type="Gene3D" id="1.10.3720.10">
    <property type="entry name" value="MetI-like"/>
    <property type="match status" value="1"/>
</dbReference>
<comment type="similarity">
    <text evidence="2">Belongs to the binding-protein-dependent transport system permease family. CysTW subfamily.</text>
</comment>
<evidence type="ECO:0000256" key="7">
    <source>
        <dbReference type="ARBA" id="ARBA00023136"/>
    </source>
</evidence>
<keyword evidence="7 8" id="KW-0472">Membrane</keyword>
<gene>
    <name evidence="10" type="primary">potH_4</name>
    <name evidence="10" type="ORF">SAMEA1982600_04667</name>
</gene>
<evidence type="ECO:0000256" key="3">
    <source>
        <dbReference type="ARBA" id="ARBA00022448"/>
    </source>
</evidence>
<dbReference type="PROSITE" id="PS50928">
    <property type="entry name" value="ABC_TM1"/>
    <property type="match status" value="1"/>
</dbReference>
<evidence type="ECO:0000256" key="2">
    <source>
        <dbReference type="ARBA" id="ARBA00007069"/>
    </source>
</evidence>
<dbReference type="InterPro" id="IPR000515">
    <property type="entry name" value="MetI-like"/>
</dbReference>
<dbReference type="PANTHER" id="PTHR42929:SF5">
    <property type="entry name" value="ABC TRANSPORTER PERMEASE PROTEIN"/>
    <property type="match status" value="1"/>
</dbReference>
<reference evidence="10 11" key="1">
    <citation type="submission" date="2016-03" db="EMBL/GenBank/DDBJ databases">
        <authorList>
            <consortium name="Pathogen Informatics"/>
        </authorList>
    </citation>
    <scope>NUCLEOTIDE SEQUENCE [LARGE SCALE GENOMIC DNA]</scope>
    <source>
        <strain evidence="10 11">NCTC13364</strain>
    </source>
</reference>
<evidence type="ECO:0000256" key="6">
    <source>
        <dbReference type="ARBA" id="ARBA00022989"/>
    </source>
</evidence>
<keyword evidence="5 8" id="KW-0812">Transmembrane</keyword>
<dbReference type="OrthoDB" id="9156191at2"/>
<feature type="transmembrane region" description="Helical" evidence="8">
    <location>
        <begin position="159"/>
        <end position="181"/>
    </location>
</feature>
<dbReference type="CDD" id="cd06261">
    <property type="entry name" value="TM_PBP2"/>
    <property type="match status" value="1"/>
</dbReference>
<feature type="transmembrane region" description="Helical" evidence="8">
    <location>
        <begin position="106"/>
        <end position="126"/>
    </location>
</feature>
<dbReference type="Pfam" id="PF00528">
    <property type="entry name" value="BPD_transp_1"/>
    <property type="match status" value="1"/>
</dbReference>
<sequence length="290" mass="31578">MSSALASDIMAARPARPPRSRRWLLILPALAFLALFFALPLLQNAQRSLEPQSGGMFANYAKLLTDSYYLGVVKETLVVSFNTTVLALVVGYPIAYYMVRRAGRMALPLLFLLVAPLLTSIIMRTFGWRVLFARRGIVNDALLSTGLIDKPLNLLNGPFSVYVGQVHVLVPFMVLSIIPVLRAVDTRLEESARVLGAGALRTFLTVTLPLSKDGIVTGVILVFMLSTGSFITQLLLGNGSVVTLPLLIFQQFSLTQDLGLASAMGNLLLMIVLACLFVQLRLTDGKRGAR</sequence>
<dbReference type="InterPro" id="IPR035906">
    <property type="entry name" value="MetI-like_sf"/>
</dbReference>
<evidence type="ECO:0000313" key="11">
    <source>
        <dbReference type="Proteomes" id="UP000077037"/>
    </source>
</evidence>
<dbReference type="Proteomes" id="UP000077037">
    <property type="component" value="Unassembled WGS sequence"/>
</dbReference>
<comment type="subcellular location">
    <subcellularLocation>
        <location evidence="1 8">Cell membrane</location>
        <topology evidence="1 8">Multi-pass membrane protein</topology>
    </subcellularLocation>
</comment>
<evidence type="ECO:0000259" key="9">
    <source>
        <dbReference type="PROSITE" id="PS50928"/>
    </source>
</evidence>
<keyword evidence="4" id="KW-1003">Cell membrane</keyword>
<feature type="transmembrane region" description="Helical" evidence="8">
    <location>
        <begin position="258"/>
        <end position="280"/>
    </location>
</feature>